<accession>A0A9J6P6W1</accession>
<keyword evidence="5" id="KW-1185">Reference proteome</keyword>
<dbReference type="Pfam" id="PF03319">
    <property type="entry name" value="EutN_CcmL"/>
    <property type="match status" value="1"/>
</dbReference>
<dbReference type="InterPro" id="IPR036677">
    <property type="entry name" value="EutN_CcmL_sf"/>
</dbReference>
<dbReference type="PANTHER" id="PTHR36539">
    <property type="entry name" value="ETHANOLAMINE UTILIZATION PROTEIN EUTN"/>
    <property type="match status" value="1"/>
</dbReference>
<dbReference type="Gene3D" id="2.40.50.220">
    <property type="entry name" value="EutN/Ccml"/>
    <property type="match status" value="1"/>
</dbReference>
<dbReference type="Proteomes" id="UP001056429">
    <property type="component" value="Unassembled WGS sequence"/>
</dbReference>
<sequence>MIIGNVIGNVWATRKDEKLNGLKFLVVKPLNYNGNKEAPVFVAVDSVGAGIGETVLVVKGSSARVTLSDEAMPVDATIVGIIDTVDIDESVI</sequence>
<evidence type="ECO:0000313" key="4">
    <source>
        <dbReference type="EMBL" id="MCM1991240.1"/>
    </source>
</evidence>
<proteinExistence type="predicted"/>
<dbReference type="GO" id="GO:0031470">
    <property type="term" value="C:carboxysome"/>
    <property type="evidence" value="ECO:0007669"/>
    <property type="project" value="UniProtKB-SubCell"/>
</dbReference>
<reference evidence="4" key="2">
    <citation type="submission" date="2021-04" db="EMBL/GenBank/DDBJ databases">
        <authorList>
            <person name="Dong X."/>
        </authorList>
    </citation>
    <scope>NUCLEOTIDE SEQUENCE</scope>
    <source>
        <strain evidence="4">ZWT</strain>
    </source>
</reference>
<reference evidence="4" key="1">
    <citation type="journal article" date="2021" name="mSystems">
        <title>Bacteria and Archaea Synergistically Convert Glycine Betaine to Biogenic Methane in the Formosa Cold Seep of the South China Sea.</title>
        <authorList>
            <person name="Li L."/>
            <person name="Zhang W."/>
            <person name="Zhang S."/>
            <person name="Song L."/>
            <person name="Sun Q."/>
            <person name="Zhang H."/>
            <person name="Xiang H."/>
            <person name="Dong X."/>
        </authorList>
    </citation>
    <scope>NUCLEOTIDE SEQUENCE</scope>
    <source>
        <strain evidence="4">ZWT</strain>
    </source>
</reference>
<dbReference type="EMBL" id="JAGSOJ010000003">
    <property type="protein sequence ID" value="MCM1991240.1"/>
    <property type="molecule type" value="Genomic_DNA"/>
</dbReference>
<name>A0A9J6P6W1_9CLOT</name>
<protein>
    <submittedName>
        <fullName evidence="4">EutN/CcmL family microcompartment protein</fullName>
    </submittedName>
</protein>
<organism evidence="4 5">
    <name type="scientific">Oceanirhabdus seepicola</name>
    <dbReference type="NCBI Taxonomy" id="2828781"/>
    <lineage>
        <taxon>Bacteria</taxon>
        <taxon>Bacillati</taxon>
        <taxon>Bacillota</taxon>
        <taxon>Clostridia</taxon>
        <taxon>Eubacteriales</taxon>
        <taxon>Clostridiaceae</taxon>
        <taxon>Oceanirhabdus</taxon>
    </lineage>
</organism>
<dbReference type="InterPro" id="IPR004992">
    <property type="entry name" value="EutN_CcmL"/>
</dbReference>
<dbReference type="CDD" id="cd01614">
    <property type="entry name" value="EutN_CcmL"/>
    <property type="match status" value="1"/>
</dbReference>
<evidence type="ECO:0000313" key="5">
    <source>
        <dbReference type="Proteomes" id="UP001056429"/>
    </source>
</evidence>
<comment type="subcellular location">
    <subcellularLocation>
        <location evidence="1">Carboxysome</location>
    </subcellularLocation>
</comment>
<dbReference type="PROSITE" id="PS51932">
    <property type="entry name" value="BMV"/>
    <property type="match status" value="1"/>
</dbReference>
<keyword evidence="3" id="KW-1283">Bacterial microcompartment</keyword>
<dbReference type="SUPFAM" id="SSF159133">
    <property type="entry name" value="EutN/CcmL-like"/>
    <property type="match status" value="1"/>
</dbReference>
<comment type="caution">
    <text evidence="4">The sequence shown here is derived from an EMBL/GenBank/DDBJ whole genome shotgun (WGS) entry which is preliminary data.</text>
</comment>
<evidence type="ECO:0000256" key="1">
    <source>
        <dbReference type="ARBA" id="ARBA00023587"/>
    </source>
</evidence>
<evidence type="ECO:0000256" key="3">
    <source>
        <dbReference type="ARBA" id="ARBA00024446"/>
    </source>
</evidence>
<dbReference type="RefSeq" id="WP_250860346.1">
    <property type="nucleotide sequence ID" value="NZ_JAGSOJ010000003.1"/>
</dbReference>
<gene>
    <name evidence="4" type="ORF">KDK92_16010</name>
</gene>
<keyword evidence="2" id="KW-1282">Carboxysome</keyword>
<dbReference type="AlphaFoldDB" id="A0A9J6P6W1"/>
<evidence type="ECO:0000256" key="2">
    <source>
        <dbReference type="ARBA" id="ARBA00023669"/>
    </source>
</evidence>